<reference evidence="2 3" key="1">
    <citation type="submission" date="2021-06" db="EMBL/GenBank/DDBJ databases">
        <title>Actinoplanes lichenicola sp. nov., and Actinoplanes ovalisporus sp. nov., isolated from lichen in Thailand.</title>
        <authorList>
            <person name="Saeng-In P."/>
            <person name="Kanchanasin P."/>
            <person name="Yuki M."/>
            <person name="Kudo T."/>
            <person name="Ohkuma M."/>
            <person name="Phongsopitanun W."/>
            <person name="Tanasupawat S."/>
        </authorList>
    </citation>
    <scope>NUCLEOTIDE SEQUENCE [LARGE SCALE GENOMIC DNA]</scope>
    <source>
        <strain evidence="2 3">NBRC 110975</strain>
    </source>
</reference>
<name>A0ABS5YKA4_9ACTN</name>
<protein>
    <recommendedName>
        <fullName evidence="4">DUF1349 domain-containing protein</fullName>
    </recommendedName>
</protein>
<gene>
    <name evidence="2" type="ORF">KOI35_10470</name>
</gene>
<dbReference type="RefSeq" id="WP_215785988.1">
    <property type="nucleotide sequence ID" value="NZ_JAHKKG010000003.1"/>
</dbReference>
<sequence length="204" mass="21792">MRKPMLAVALSFAALVASAGAAPASAARPGHGPAHECATPSIDRLQQWLASGEGTTIPATGSMLVPARGGRDYAARIEFVGAEWHVAVVWLGNEFEAQADLSRSAGFRLTYSATDDLYVQLRPASVWSGGAQWATKIPSTHGRTVTRFFSLRPSAWSFVPELGEPAHPFATAVGEARGLVFVGKTANKIEFRGLRIDRYTPPCL</sequence>
<evidence type="ECO:0000256" key="1">
    <source>
        <dbReference type="SAM" id="SignalP"/>
    </source>
</evidence>
<evidence type="ECO:0000313" key="2">
    <source>
        <dbReference type="EMBL" id="MBU2663913.1"/>
    </source>
</evidence>
<dbReference type="Proteomes" id="UP001519654">
    <property type="component" value="Unassembled WGS sequence"/>
</dbReference>
<organism evidence="2 3">
    <name type="scientific">Paractinoplanes bogorensis</name>
    <dbReference type="NCBI Taxonomy" id="1610840"/>
    <lineage>
        <taxon>Bacteria</taxon>
        <taxon>Bacillati</taxon>
        <taxon>Actinomycetota</taxon>
        <taxon>Actinomycetes</taxon>
        <taxon>Micromonosporales</taxon>
        <taxon>Micromonosporaceae</taxon>
        <taxon>Paractinoplanes</taxon>
    </lineage>
</organism>
<evidence type="ECO:0000313" key="3">
    <source>
        <dbReference type="Proteomes" id="UP001519654"/>
    </source>
</evidence>
<feature type="chain" id="PRO_5045443961" description="DUF1349 domain-containing protein" evidence="1">
    <location>
        <begin position="22"/>
        <end position="204"/>
    </location>
</feature>
<dbReference type="EMBL" id="JAHKKG010000003">
    <property type="protein sequence ID" value="MBU2663913.1"/>
    <property type="molecule type" value="Genomic_DNA"/>
</dbReference>
<accession>A0ABS5YKA4</accession>
<keyword evidence="3" id="KW-1185">Reference proteome</keyword>
<feature type="signal peptide" evidence="1">
    <location>
        <begin position="1"/>
        <end position="21"/>
    </location>
</feature>
<proteinExistence type="predicted"/>
<keyword evidence="1" id="KW-0732">Signal</keyword>
<evidence type="ECO:0008006" key="4">
    <source>
        <dbReference type="Google" id="ProtNLM"/>
    </source>
</evidence>
<comment type="caution">
    <text evidence="2">The sequence shown here is derived from an EMBL/GenBank/DDBJ whole genome shotgun (WGS) entry which is preliminary data.</text>
</comment>